<proteinExistence type="predicted"/>
<gene>
    <name evidence="1" type="primary">jg14503</name>
    <name evidence="1" type="ORF">PAEG_LOCUS19151</name>
</gene>
<dbReference type="OrthoDB" id="7457746at2759"/>
<keyword evidence="2" id="KW-1185">Reference proteome</keyword>
<dbReference type="Proteomes" id="UP000838756">
    <property type="component" value="Unassembled WGS sequence"/>
</dbReference>
<sequence>MGEQVASMLKALYNHLPPDVKSLASLIQNTDFVRNMQSTRQTKPYLDEVMESNAVGHIYGRHDEKEKRNLKEINNVHI</sequence>
<comment type="caution">
    <text evidence="1">The sequence shown here is derived from an EMBL/GenBank/DDBJ whole genome shotgun (WGS) entry which is preliminary data.</text>
</comment>
<evidence type="ECO:0000313" key="1">
    <source>
        <dbReference type="EMBL" id="CAH2242935.1"/>
    </source>
</evidence>
<organism evidence="1 2">
    <name type="scientific">Pararge aegeria aegeria</name>
    <dbReference type="NCBI Taxonomy" id="348720"/>
    <lineage>
        <taxon>Eukaryota</taxon>
        <taxon>Metazoa</taxon>
        <taxon>Ecdysozoa</taxon>
        <taxon>Arthropoda</taxon>
        <taxon>Hexapoda</taxon>
        <taxon>Insecta</taxon>
        <taxon>Pterygota</taxon>
        <taxon>Neoptera</taxon>
        <taxon>Endopterygota</taxon>
        <taxon>Lepidoptera</taxon>
        <taxon>Glossata</taxon>
        <taxon>Ditrysia</taxon>
        <taxon>Papilionoidea</taxon>
        <taxon>Nymphalidae</taxon>
        <taxon>Satyrinae</taxon>
        <taxon>Satyrini</taxon>
        <taxon>Parargina</taxon>
        <taxon>Pararge</taxon>
    </lineage>
</organism>
<dbReference type="EMBL" id="CAKXAJ010025707">
    <property type="protein sequence ID" value="CAH2242935.1"/>
    <property type="molecule type" value="Genomic_DNA"/>
</dbReference>
<reference evidence="1" key="1">
    <citation type="submission" date="2022-03" db="EMBL/GenBank/DDBJ databases">
        <authorList>
            <person name="Lindestad O."/>
        </authorList>
    </citation>
    <scope>NUCLEOTIDE SEQUENCE</scope>
</reference>
<name>A0A8S4S4M0_9NEOP</name>
<accession>A0A8S4S4M0</accession>
<dbReference type="AlphaFoldDB" id="A0A8S4S4M0"/>
<protein>
    <submittedName>
        <fullName evidence="1">Jg14503 protein</fullName>
    </submittedName>
</protein>
<evidence type="ECO:0000313" key="2">
    <source>
        <dbReference type="Proteomes" id="UP000838756"/>
    </source>
</evidence>